<dbReference type="VEuPathDB" id="VectorBase:AFUN014599"/>
<sequence length="23" mass="2568">MSEIAIHSIPAAYIDLLNIIQEL</sequence>
<protein>
    <submittedName>
        <fullName evidence="1">Uncharacterized protein</fullName>
    </submittedName>
</protein>
<dbReference type="AlphaFoldDB" id="A0A182S2B5"/>
<name>A0A182S2B5_ANOFN</name>
<accession>A0A182S2B5</accession>
<evidence type="ECO:0000313" key="1">
    <source>
        <dbReference type="EnsemblMetazoa" id="AFUN014599-PA"/>
    </source>
</evidence>
<organism evidence="1">
    <name type="scientific">Anopheles funestus</name>
    <name type="common">African malaria mosquito</name>
    <dbReference type="NCBI Taxonomy" id="62324"/>
    <lineage>
        <taxon>Eukaryota</taxon>
        <taxon>Metazoa</taxon>
        <taxon>Ecdysozoa</taxon>
        <taxon>Arthropoda</taxon>
        <taxon>Hexapoda</taxon>
        <taxon>Insecta</taxon>
        <taxon>Pterygota</taxon>
        <taxon>Neoptera</taxon>
        <taxon>Endopterygota</taxon>
        <taxon>Diptera</taxon>
        <taxon>Nematocera</taxon>
        <taxon>Culicoidea</taxon>
        <taxon>Culicidae</taxon>
        <taxon>Anophelinae</taxon>
        <taxon>Anopheles</taxon>
    </lineage>
</organism>
<reference evidence="1" key="1">
    <citation type="submission" date="2020-05" db="UniProtKB">
        <authorList>
            <consortium name="EnsemblMetazoa"/>
        </authorList>
    </citation>
    <scope>IDENTIFICATION</scope>
    <source>
        <strain evidence="1">FUMOZ</strain>
    </source>
</reference>
<proteinExistence type="predicted"/>
<dbReference type="EnsemblMetazoa" id="AFUN014599-RA">
    <property type="protein sequence ID" value="AFUN014599-PA"/>
    <property type="gene ID" value="AFUN014599"/>
</dbReference>